<dbReference type="Gene3D" id="3.30.460.10">
    <property type="entry name" value="Beta Polymerase, domain 2"/>
    <property type="match status" value="1"/>
</dbReference>
<sequence>MFSPIQLLSYAPNILYALFEEGTTPTVSLGTATVNGINNYGSPTQSFLGIPFANAPRFALPESIKAYTGVIDASEYGPACIQQDLMHTATPTMKDILKHLNLTFPPVFTEQSEDCLSINVIRPASAELDSKLPVVVWIYGGGFMAGGSSTWQNMGKALVEKSIEKNEDVMLVSFNYRVSAYGFLAGKAVKDAGIANIGIWDQREALHWVQRNIASFGGDPGRVILWGESAGGSSGSMHMIVNDGDTGGLFQGVFAQSGPVVPFGPVDSEKGQLQFEALANAVDCKQGDDTEKLRCLRSLPLEKLQTAVDATNGFFSMQSSSIEWHPWLDEKLFSANPFELVNQGKFARIPIVTGNMDDEGTIFTLPITGDVLTPEDTIKWIKTYAIPTLSDKDEAEFNKWYPDDGGIAGSPFDTPVTNTWKNNTQYKRIAAWQGDMVFQAPRRYFASQISNQTNVWVYLSTRWKEWELLGSWHGSDVNTASKQYPFLEYVAKFAKYLDPNVEENAVQWPRYNATDPHQYLFPKKVSRTDEGFPPPQLGKINLTQYKPQLMTRRHATKKSSTGATKSYAAQHVPPKPVKESSPDSVIEKRYTPWSKSLDDVEYNTAGERSVPVLHDEILGCVSYLSETAEERALVAHVTGVVSAALRKSMGGMRCEVLVFGSTDTGLRLPGSVQENVHKKEMLRQLSWSLREEEWCKSVIVILGARVPIISILTTDDFGSLKFDVGINNLEGTLTGEFVKKQLKELPALRPLVFVVKSALAQRDLNDAAKSGISSFAVLCMCVFYLQVNPQGLPKEYLANPIENRSLGTILSGFLKYYSRELPYRKYYIAVEDRCLVAKNTVNWMNEEWADTLVMEGPWRNITTTLTARKFDEIKRSFSQVHQRIEDVMEPTQNILQTFVSVDSKFIEYRERVKRLVQSGGITSSDLRSERGPPFRGDTSSFQRPLPKVGPQRPPNPTGASSASKNARPAFLGACRDEKNAVDEQEIQYLRLLISRRKMLLTSLLAASLAPLLVMAQDGGISGPTSSSAAAGYSCDASQCKLPNCNCASTSPPGGLQPSEVPMFVVFTADDAVQSYTLDAVNQFLAHRKNPNGCAPKMTYFTSLNYTNYTLVTDWYVAGNEIADHTMTHVGSPPADEINGNLIALNALAGIPMSSLQGFRAPFLNYSAETLKLLYDAKFTYDSSAAASIPVTDPGTDAYWPYTLDYGMANDCLDVVDTCKGQLKLPGFWEIPMYAFFDNLGVNGPHLMDPWLDNANGETAPNDTATFEYMKSTFTAHYNGNRQPIGLYTHPIHLSTTYPGVDVSNSTINMINSFLDWAQTQQDVWIVSNEQLLAWVRNPVPVSQLDQFAPLKCSSPQVDPSTQICNGIPQNENGLLSHCAFSDFPFYTCYGCPEIQPSPDNPNPPQQVPDGQSARFRLPNNCSTPFWDPIKGQCICTSDTCSFVDNSRPIGPNGANLTGGGTGGSFDGSTSPTATYVPFNGDLPRFSPGVWNAFAVGLVGAVLGALGVIHRF</sequence>
<evidence type="ECO:0000313" key="10">
    <source>
        <dbReference type="EMBL" id="KAJ3566179.1"/>
    </source>
</evidence>
<dbReference type="SUPFAM" id="SSF53474">
    <property type="entry name" value="alpha/beta-Hydrolases"/>
    <property type="match status" value="1"/>
</dbReference>
<dbReference type="CDD" id="cd05402">
    <property type="entry name" value="NT_PAP_TUTase"/>
    <property type="match status" value="1"/>
</dbReference>
<evidence type="ECO:0000259" key="9">
    <source>
        <dbReference type="Pfam" id="PF03828"/>
    </source>
</evidence>
<dbReference type="SUPFAM" id="SSF88713">
    <property type="entry name" value="Glycoside hydrolase/deacetylase"/>
    <property type="match status" value="1"/>
</dbReference>
<dbReference type="Gene3D" id="1.10.1410.10">
    <property type="match status" value="1"/>
</dbReference>
<comment type="similarity">
    <text evidence="1">Belongs to the type-B carboxylesterase/lipase family.</text>
</comment>
<dbReference type="InterPro" id="IPR011330">
    <property type="entry name" value="Glyco_hydro/deAcase_b/a-brl"/>
</dbReference>
<dbReference type="InterPro" id="IPR052740">
    <property type="entry name" value="CE4"/>
</dbReference>
<dbReference type="PANTHER" id="PTHR45985:SF3">
    <property type="entry name" value="CHITIN DEACETYLASE-LIKE 4"/>
    <property type="match status" value="1"/>
</dbReference>
<feature type="transmembrane region" description="Helical" evidence="7">
    <location>
        <begin position="1488"/>
        <end position="1508"/>
    </location>
</feature>
<name>A0AAD5VPU1_9AGAR</name>
<dbReference type="Gene3D" id="3.40.50.1820">
    <property type="entry name" value="alpha/beta hydrolase"/>
    <property type="match status" value="1"/>
</dbReference>
<evidence type="ECO:0000256" key="6">
    <source>
        <dbReference type="SAM" id="MobiDB-lite"/>
    </source>
</evidence>
<keyword evidence="4" id="KW-0378">Hydrolase</keyword>
<dbReference type="InterPro" id="IPR002058">
    <property type="entry name" value="PAP_assoc"/>
</dbReference>
<dbReference type="InterPro" id="IPR043519">
    <property type="entry name" value="NT_sf"/>
</dbReference>
<keyword evidence="5" id="KW-0460">Magnesium</keyword>
<evidence type="ECO:0000256" key="4">
    <source>
        <dbReference type="ARBA" id="ARBA00022801"/>
    </source>
</evidence>
<feature type="region of interest" description="Disordered" evidence="6">
    <location>
        <begin position="922"/>
        <end position="966"/>
    </location>
</feature>
<dbReference type="InterPro" id="IPR029058">
    <property type="entry name" value="AB_hydrolase_fold"/>
</dbReference>
<evidence type="ECO:0000256" key="3">
    <source>
        <dbReference type="ARBA" id="ARBA00022723"/>
    </source>
</evidence>
<gene>
    <name evidence="10" type="ORF">NP233_g7157</name>
</gene>
<dbReference type="GO" id="GO:0046872">
    <property type="term" value="F:metal ion binding"/>
    <property type="evidence" value="ECO:0007669"/>
    <property type="project" value="UniProtKB-KW"/>
</dbReference>
<dbReference type="SUPFAM" id="SSF81301">
    <property type="entry name" value="Nucleotidyltransferase"/>
    <property type="match status" value="1"/>
</dbReference>
<comment type="similarity">
    <text evidence="2">Belongs to the DNA polymerase type-B-like family.</text>
</comment>
<keyword evidence="11" id="KW-1185">Reference proteome</keyword>
<dbReference type="InterPro" id="IPR019826">
    <property type="entry name" value="Carboxylesterase_B_AS"/>
</dbReference>
<dbReference type="CDD" id="cd10919">
    <property type="entry name" value="CE4_CDA_like"/>
    <property type="match status" value="1"/>
</dbReference>
<evidence type="ECO:0000259" key="8">
    <source>
        <dbReference type="Pfam" id="PF00135"/>
    </source>
</evidence>
<feature type="region of interest" description="Disordered" evidence="6">
    <location>
        <begin position="557"/>
        <end position="584"/>
    </location>
</feature>
<proteinExistence type="inferred from homology"/>
<feature type="domain" description="PAP-associated" evidence="9">
    <location>
        <begin position="805"/>
        <end position="855"/>
    </location>
</feature>
<organism evidence="10 11">
    <name type="scientific">Leucocoprinus birnbaumii</name>
    <dbReference type="NCBI Taxonomy" id="56174"/>
    <lineage>
        <taxon>Eukaryota</taxon>
        <taxon>Fungi</taxon>
        <taxon>Dikarya</taxon>
        <taxon>Basidiomycota</taxon>
        <taxon>Agaricomycotina</taxon>
        <taxon>Agaricomycetes</taxon>
        <taxon>Agaricomycetidae</taxon>
        <taxon>Agaricales</taxon>
        <taxon>Agaricineae</taxon>
        <taxon>Agaricaceae</taxon>
        <taxon>Leucocoprinus</taxon>
    </lineage>
</organism>
<feature type="domain" description="Carboxylesterase type B" evidence="8">
    <location>
        <begin position="24"/>
        <end position="520"/>
    </location>
</feature>
<accession>A0AAD5VPU1</accession>
<comment type="caution">
    <text evidence="10">The sequence shown here is derived from an EMBL/GenBank/DDBJ whole genome shotgun (WGS) entry which is preliminary data.</text>
</comment>
<dbReference type="GO" id="GO:0016787">
    <property type="term" value="F:hydrolase activity"/>
    <property type="evidence" value="ECO:0007669"/>
    <property type="project" value="UniProtKB-KW"/>
</dbReference>
<reference evidence="10" key="1">
    <citation type="submission" date="2022-07" db="EMBL/GenBank/DDBJ databases">
        <title>Genome Sequence of Leucocoprinus birnbaumii.</title>
        <authorList>
            <person name="Buettner E."/>
        </authorList>
    </citation>
    <scope>NUCLEOTIDE SEQUENCE</scope>
    <source>
        <strain evidence="10">VT141</strain>
    </source>
</reference>
<keyword evidence="3" id="KW-0479">Metal-binding</keyword>
<dbReference type="Pfam" id="PF00135">
    <property type="entry name" value="COesterase"/>
    <property type="match status" value="1"/>
</dbReference>
<protein>
    <submittedName>
        <fullName evidence="10">Uncharacterized protein</fullName>
    </submittedName>
</protein>
<dbReference type="Proteomes" id="UP001213000">
    <property type="component" value="Unassembled WGS sequence"/>
</dbReference>
<evidence type="ECO:0000256" key="7">
    <source>
        <dbReference type="SAM" id="Phobius"/>
    </source>
</evidence>
<evidence type="ECO:0000313" key="11">
    <source>
        <dbReference type="Proteomes" id="UP001213000"/>
    </source>
</evidence>
<evidence type="ECO:0000256" key="5">
    <source>
        <dbReference type="ARBA" id="ARBA00022842"/>
    </source>
</evidence>
<evidence type="ECO:0000256" key="2">
    <source>
        <dbReference type="ARBA" id="ARBA00008593"/>
    </source>
</evidence>
<keyword evidence="7" id="KW-1133">Transmembrane helix</keyword>
<dbReference type="GO" id="GO:0005975">
    <property type="term" value="P:carbohydrate metabolic process"/>
    <property type="evidence" value="ECO:0007669"/>
    <property type="project" value="InterPro"/>
</dbReference>
<keyword evidence="7" id="KW-0812">Transmembrane</keyword>
<keyword evidence="7" id="KW-0472">Membrane</keyword>
<dbReference type="Pfam" id="PF03828">
    <property type="entry name" value="PAP_assoc"/>
    <property type="match status" value="1"/>
</dbReference>
<dbReference type="SUPFAM" id="SSF81631">
    <property type="entry name" value="PAP/OAS1 substrate-binding domain"/>
    <property type="match status" value="1"/>
</dbReference>
<dbReference type="EMBL" id="JANIEX010000507">
    <property type="protein sequence ID" value="KAJ3566179.1"/>
    <property type="molecule type" value="Genomic_DNA"/>
</dbReference>
<dbReference type="PANTHER" id="PTHR45985">
    <property type="match status" value="1"/>
</dbReference>
<dbReference type="Gene3D" id="3.20.20.370">
    <property type="entry name" value="Glycoside hydrolase/deacetylase"/>
    <property type="match status" value="1"/>
</dbReference>
<dbReference type="InterPro" id="IPR002018">
    <property type="entry name" value="CarbesteraseB"/>
</dbReference>
<dbReference type="PROSITE" id="PS00122">
    <property type="entry name" value="CARBOXYLESTERASE_B_1"/>
    <property type="match status" value="1"/>
</dbReference>
<evidence type="ECO:0000256" key="1">
    <source>
        <dbReference type="ARBA" id="ARBA00005964"/>
    </source>
</evidence>